<dbReference type="GO" id="GO:0005737">
    <property type="term" value="C:cytoplasm"/>
    <property type="evidence" value="ECO:0007669"/>
    <property type="project" value="UniProtKB-SubCell"/>
</dbReference>
<reference evidence="9" key="2">
    <citation type="submission" date="2015-02" db="UniProtKB">
        <authorList>
            <consortium name="EnsemblMetazoa"/>
        </authorList>
    </citation>
    <scope>IDENTIFICATION</scope>
</reference>
<dbReference type="Proteomes" id="UP000014500">
    <property type="component" value="Unassembled WGS sequence"/>
</dbReference>
<evidence type="ECO:0000256" key="5">
    <source>
        <dbReference type="ARBA" id="ARBA00020265"/>
    </source>
</evidence>
<proteinExistence type="inferred from homology"/>
<sequence length="358" mass="40793">MAYSSKKTSFTPKSRQIGPQIRGTIPSLHNNLLLTSTGVPSIDSLVGCIPIGTILLLEEDKYQNYSQMIMKYFLSEGIECGHDIYFASGDVDVDTFVKQLPSAIPRKDVQENNSFSGNELKIAWRYEKNYDQTTFKKFSLGRNFDTTKAIPSEKLVKCNITTFDALDEHEKTKSCVFNQLFTKIKSKLTESGYTAIALERMPSKIMRIAISGMASPQWSAQNNQLSLIQFIYKLRYLLRSSLAVCLITVPTISWEDSSFISRMRHVCDTVIRLESFAASDKETNPLYKDFHGLIKIEKLPRLNSLVCRSHEDIRDLAFKLRKKKFSVEKLHLPPLDSEEPRVQNFCSSKPGGNKRIEF</sequence>
<comment type="pathway">
    <text evidence="3">tRNA modification; 5-methoxycarbonylmethyl-2-thiouridine-tRNA biosynthesis.</text>
</comment>
<evidence type="ECO:0000256" key="3">
    <source>
        <dbReference type="ARBA" id="ARBA00005043"/>
    </source>
</evidence>
<evidence type="ECO:0000256" key="1">
    <source>
        <dbReference type="ARBA" id="ARBA00004123"/>
    </source>
</evidence>
<evidence type="ECO:0000256" key="8">
    <source>
        <dbReference type="ARBA" id="ARBA00023242"/>
    </source>
</evidence>
<name>T1JA61_STRMM</name>
<comment type="subcellular location">
    <subcellularLocation>
        <location evidence="2">Cytoplasm</location>
    </subcellularLocation>
    <subcellularLocation>
        <location evidence="1">Nucleus</location>
    </subcellularLocation>
</comment>
<organism evidence="9 10">
    <name type="scientific">Strigamia maritima</name>
    <name type="common">European centipede</name>
    <name type="synonym">Geophilus maritimus</name>
    <dbReference type="NCBI Taxonomy" id="126957"/>
    <lineage>
        <taxon>Eukaryota</taxon>
        <taxon>Metazoa</taxon>
        <taxon>Ecdysozoa</taxon>
        <taxon>Arthropoda</taxon>
        <taxon>Myriapoda</taxon>
        <taxon>Chilopoda</taxon>
        <taxon>Pleurostigmophora</taxon>
        <taxon>Geophilomorpha</taxon>
        <taxon>Linotaeniidae</taxon>
        <taxon>Strigamia</taxon>
    </lineage>
</organism>
<dbReference type="EnsemblMetazoa" id="SMAR010619-RA">
    <property type="protein sequence ID" value="SMAR010619-PA"/>
    <property type="gene ID" value="SMAR010619"/>
</dbReference>
<dbReference type="eggNOG" id="KOG3949">
    <property type="taxonomic scope" value="Eukaryota"/>
</dbReference>
<dbReference type="EMBL" id="JH431984">
    <property type="status" value="NOT_ANNOTATED_CDS"/>
    <property type="molecule type" value="Genomic_DNA"/>
</dbReference>
<dbReference type="UniPathway" id="UPA00988"/>
<dbReference type="GO" id="GO:0002098">
    <property type="term" value="P:tRNA wobble uridine modification"/>
    <property type="evidence" value="ECO:0007669"/>
    <property type="project" value="InterPro"/>
</dbReference>
<dbReference type="PANTHER" id="PTHR12896:SF1">
    <property type="entry name" value="ELONGATOR COMPLEX PROTEIN 4"/>
    <property type="match status" value="1"/>
</dbReference>
<dbReference type="PANTHER" id="PTHR12896">
    <property type="entry name" value="PAX6 NEIGHBOR PROTEIN PAXNEB"/>
    <property type="match status" value="1"/>
</dbReference>
<reference evidence="10" key="1">
    <citation type="submission" date="2011-05" db="EMBL/GenBank/DDBJ databases">
        <authorList>
            <person name="Richards S.R."/>
            <person name="Qu J."/>
            <person name="Jiang H."/>
            <person name="Jhangiani S.N."/>
            <person name="Agravi P."/>
            <person name="Goodspeed R."/>
            <person name="Gross S."/>
            <person name="Mandapat C."/>
            <person name="Jackson L."/>
            <person name="Mathew T."/>
            <person name="Pu L."/>
            <person name="Thornton R."/>
            <person name="Saada N."/>
            <person name="Wilczek-Boney K.B."/>
            <person name="Lee S."/>
            <person name="Kovar C."/>
            <person name="Wu Y."/>
            <person name="Scherer S.E."/>
            <person name="Worley K.C."/>
            <person name="Muzny D.M."/>
            <person name="Gibbs R."/>
        </authorList>
    </citation>
    <scope>NUCLEOTIDE SEQUENCE</scope>
    <source>
        <strain evidence="10">Brora</strain>
    </source>
</reference>
<dbReference type="CDD" id="cd19494">
    <property type="entry name" value="Elp4"/>
    <property type="match status" value="1"/>
</dbReference>
<comment type="similarity">
    <text evidence="4">Belongs to the ELP4 family.</text>
</comment>
<accession>T1JA61</accession>
<dbReference type="GO" id="GO:0008023">
    <property type="term" value="C:transcription elongation factor complex"/>
    <property type="evidence" value="ECO:0007669"/>
    <property type="project" value="TreeGrafter"/>
</dbReference>
<dbReference type="HOGENOM" id="CLU_031345_3_1_1"/>
<dbReference type="PhylomeDB" id="T1JA61"/>
<dbReference type="Pfam" id="PF05625">
    <property type="entry name" value="PAXNEB"/>
    <property type="match status" value="1"/>
</dbReference>
<evidence type="ECO:0000256" key="7">
    <source>
        <dbReference type="ARBA" id="ARBA00022694"/>
    </source>
</evidence>
<dbReference type="AlphaFoldDB" id="T1JA61"/>
<dbReference type="STRING" id="126957.T1JA61"/>
<dbReference type="InterPro" id="IPR027417">
    <property type="entry name" value="P-loop_NTPase"/>
</dbReference>
<dbReference type="GO" id="GO:0033588">
    <property type="term" value="C:elongator holoenzyme complex"/>
    <property type="evidence" value="ECO:0007669"/>
    <property type="project" value="InterPro"/>
</dbReference>
<evidence type="ECO:0000313" key="9">
    <source>
        <dbReference type="EnsemblMetazoa" id="SMAR010619-PA"/>
    </source>
</evidence>
<keyword evidence="8" id="KW-0539">Nucleus</keyword>
<keyword evidence="10" id="KW-1185">Reference proteome</keyword>
<keyword evidence="6" id="KW-0963">Cytoplasm</keyword>
<dbReference type="OMA" id="NTTMWDD"/>
<dbReference type="InterPro" id="IPR008728">
    <property type="entry name" value="Elongator_complex_protein_4"/>
</dbReference>
<evidence type="ECO:0000256" key="4">
    <source>
        <dbReference type="ARBA" id="ARBA00007573"/>
    </source>
</evidence>
<evidence type="ECO:0000256" key="2">
    <source>
        <dbReference type="ARBA" id="ARBA00004496"/>
    </source>
</evidence>
<dbReference type="Gene3D" id="3.40.50.300">
    <property type="entry name" value="P-loop containing nucleotide triphosphate hydrolases"/>
    <property type="match status" value="1"/>
</dbReference>
<evidence type="ECO:0000313" key="10">
    <source>
        <dbReference type="Proteomes" id="UP000014500"/>
    </source>
</evidence>
<evidence type="ECO:0000256" key="6">
    <source>
        <dbReference type="ARBA" id="ARBA00022490"/>
    </source>
</evidence>
<keyword evidence="7" id="KW-0819">tRNA processing</keyword>
<protein>
    <recommendedName>
        <fullName evidence="5">Elongator complex protein 4</fullName>
    </recommendedName>
</protein>